<dbReference type="AlphaFoldDB" id="A0A2W6PC28"/>
<evidence type="ECO:0000313" key="1">
    <source>
        <dbReference type="EMBL" id="PZT55626.1"/>
    </source>
</evidence>
<organism evidence="1 2">
    <name type="scientific">Paenibacillus silvae</name>
    <dbReference type="NCBI Taxonomy" id="1325358"/>
    <lineage>
        <taxon>Bacteria</taxon>
        <taxon>Bacillati</taxon>
        <taxon>Bacillota</taxon>
        <taxon>Bacilli</taxon>
        <taxon>Bacillales</taxon>
        <taxon>Paenibacillaceae</taxon>
        <taxon>Paenibacillus</taxon>
    </lineage>
</organism>
<name>A0A2W6PC28_9BACL</name>
<accession>A0A2W6PC28</accession>
<dbReference type="RefSeq" id="WP_111270306.1">
    <property type="nucleotide sequence ID" value="NZ_QKWW01000028.1"/>
</dbReference>
<protein>
    <submittedName>
        <fullName evidence="1">Uncharacterized protein</fullName>
    </submittedName>
</protein>
<sequence length="625" mass="72987">MGTELIENEQLLSKLTDLTELYELLNRLEIKYIFSYDDEWNIEGLQEKEEERKRELLELDYLEFVQQFEIEVLDNEHRYISNEGLNIVKEINESEAFELTRLKQLMLSSIERQRSDLPLKVLKELLDSIKVKGDIEVNTISDRFKIEDVQDINGRILFLLDMNMGELADKDVVISTILDIKKSRINKNDIAIVYSHEKLEMYEKHDNKVKYVEKYLKENNPDIGKLVDTEMYTHLLPFQLWAISKGHAHDKIIPLLVSTLEKATFGYSLHDYLETKRYIIDQATRDLIKLSEETYEVLYNDSFIEGEVFFDILERTHQSIINKVEYETFKENPSVLENLLIVTNNKSKKIKSEITSGIKKFRLKNAEKKITPEIFKGIAEYGLINYNINFSYNDITTGDLFMLKTFNPESEKYAILVTPDCDLPIRPKKNEVTDCSRNAKIATLLLCDSIEFGDDAKFKTILEKGDGLWPIKHNNKYLLLIPDTKNELFITDSRILDLCSLNRDGYANLSVDREVVRNFKSFYFNDYYERNLSLWLKETLDINSYIPSHVNLDVKLSDSSQVEDDKKVDLLKLIAGLKYSLNFDLSNNKFDMQRVGRLETRRTLQLIQTKINHMSRIGLNSIPGA</sequence>
<dbReference type="EMBL" id="QKWW01000028">
    <property type="protein sequence ID" value="PZT55626.1"/>
    <property type="molecule type" value="Genomic_DNA"/>
</dbReference>
<evidence type="ECO:0000313" key="2">
    <source>
        <dbReference type="Proteomes" id="UP000249204"/>
    </source>
</evidence>
<dbReference type="Proteomes" id="UP000249204">
    <property type="component" value="Unassembled WGS sequence"/>
</dbReference>
<reference evidence="1 2" key="1">
    <citation type="submission" date="2018-06" db="EMBL/GenBank/DDBJ databases">
        <title>Isolation of heavy metals resistant Paenibacillus silvae NC2 from Gold-Copper mine in ZiJin, China.</title>
        <authorList>
            <person name="Xu J."/>
            <person name="Mazhar H.S."/>
            <person name="Rensing C."/>
        </authorList>
    </citation>
    <scope>NUCLEOTIDE SEQUENCE [LARGE SCALE GENOMIC DNA]</scope>
    <source>
        <strain evidence="1 2">NC2</strain>
    </source>
</reference>
<gene>
    <name evidence="1" type="ORF">DN757_11115</name>
</gene>
<proteinExistence type="predicted"/>
<comment type="caution">
    <text evidence="1">The sequence shown here is derived from an EMBL/GenBank/DDBJ whole genome shotgun (WGS) entry which is preliminary data.</text>
</comment>